<keyword evidence="10" id="KW-1185">Reference proteome</keyword>
<dbReference type="InterPro" id="IPR013162">
    <property type="entry name" value="CD80_C2-set"/>
</dbReference>
<dbReference type="Pfam" id="PF08205">
    <property type="entry name" value="C2-set_2"/>
    <property type="match status" value="1"/>
</dbReference>
<feature type="region of interest" description="Disordered" evidence="6">
    <location>
        <begin position="454"/>
        <end position="517"/>
    </location>
</feature>
<dbReference type="PROSITE" id="PS50835">
    <property type="entry name" value="IG_LIKE"/>
    <property type="match status" value="1"/>
</dbReference>
<dbReference type="Proteomes" id="UP001652740">
    <property type="component" value="Unplaced"/>
</dbReference>
<evidence type="ECO:0000256" key="3">
    <source>
        <dbReference type="ARBA" id="ARBA00023157"/>
    </source>
</evidence>
<feature type="chain" id="PRO_5045350198" evidence="8">
    <location>
        <begin position="20"/>
        <end position="517"/>
    </location>
</feature>
<proteinExistence type="predicted"/>
<comment type="subcellular location">
    <subcellularLocation>
        <location evidence="1">Membrane</location>
        <topology evidence="1">Single-pass type I membrane protein</topology>
    </subcellularLocation>
</comment>
<dbReference type="Pfam" id="PF07679">
    <property type="entry name" value="I-set"/>
    <property type="match status" value="1"/>
</dbReference>
<dbReference type="PANTHER" id="PTHR11640">
    <property type="entry name" value="NEPHRIN"/>
    <property type="match status" value="1"/>
</dbReference>
<keyword evidence="2 7" id="KW-0472">Membrane</keyword>
<reference evidence="11" key="1">
    <citation type="submission" date="2025-08" db="UniProtKB">
        <authorList>
            <consortium name="RefSeq"/>
        </authorList>
    </citation>
    <scope>IDENTIFICATION</scope>
    <source>
        <tissue evidence="11">Whole larvae</tissue>
    </source>
</reference>
<dbReference type="RefSeq" id="XP_052749137.1">
    <property type="nucleotide sequence ID" value="XM_052893177.1"/>
</dbReference>
<feature type="domain" description="Ig-like" evidence="9">
    <location>
        <begin position="125"/>
        <end position="224"/>
    </location>
</feature>
<evidence type="ECO:0000256" key="7">
    <source>
        <dbReference type="SAM" id="Phobius"/>
    </source>
</evidence>
<dbReference type="GeneID" id="113514210"/>
<feature type="signal peptide" evidence="8">
    <location>
        <begin position="1"/>
        <end position="19"/>
    </location>
</feature>
<dbReference type="InterPro" id="IPR051275">
    <property type="entry name" value="Cell_adhesion_signaling"/>
</dbReference>
<name>A0ABM3MCJ3_GALME</name>
<evidence type="ECO:0000256" key="4">
    <source>
        <dbReference type="ARBA" id="ARBA00023180"/>
    </source>
</evidence>
<organism evidence="10 11">
    <name type="scientific">Galleria mellonella</name>
    <name type="common">Greater wax moth</name>
    <dbReference type="NCBI Taxonomy" id="7137"/>
    <lineage>
        <taxon>Eukaryota</taxon>
        <taxon>Metazoa</taxon>
        <taxon>Ecdysozoa</taxon>
        <taxon>Arthropoda</taxon>
        <taxon>Hexapoda</taxon>
        <taxon>Insecta</taxon>
        <taxon>Pterygota</taxon>
        <taxon>Neoptera</taxon>
        <taxon>Endopterygota</taxon>
        <taxon>Lepidoptera</taxon>
        <taxon>Glossata</taxon>
        <taxon>Ditrysia</taxon>
        <taxon>Pyraloidea</taxon>
        <taxon>Pyralidae</taxon>
        <taxon>Galleriinae</taxon>
        <taxon>Galleria</taxon>
    </lineage>
</organism>
<protein>
    <submittedName>
        <fullName evidence="11">Fasciclin-3-like isoform X1</fullName>
    </submittedName>
</protein>
<dbReference type="InterPro" id="IPR036179">
    <property type="entry name" value="Ig-like_dom_sf"/>
</dbReference>
<dbReference type="InterPro" id="IPR013783">
    <property type="entry name" value="Ig-like_fold"/>
</dbReference>
<dbReference type="PANTHER" id="PTHR11640:SF136">
    <property type="entry name" value="NEPHRIN"/>
    <property type="match status" value="1"/>
</dbReference>
<dbReference type="SUPFAM" id="SSF48726">
    <property type="entry name" value="Immunoglobulin"/>
    <property type="match status" value="2"/>
</dbReference>
<keyword evidence="7" id="KW-0812">Transmembrane</keyword>
<evidence type="ECO:0000256" key="8">
    <source>
        <dbReference type="SAM" id="SignalP"/>
    </source>
</evidence>
<evidence type="ECO:0000256" key="2">
    <source>
        <dbReference type="ARBA" id="ARBA00023136"/>
    </source>
</evidence>
<keyword evidence="4" id="KW-0325">Glycoprotein</keyword>
<evidence type="ECO:0000313" key="11">
    <source>
        <dbReference type="RefSeq" id="XP_052749137.1"/>
    </source>
</evidence>
<keyword evidence="5" id="KW-0393">Immunoglobulin domain</keyword>
<evidence type="ECO:0000259" key="9">
    <source>
        <dbReference type="PROSITE" id="PS50835"/>
    </source>
</evidence>
<feature type="transmembrane region" description="Helical" evidence="7">
    <location>
        <begin position="359"/>
        <end position="380"/>
    </location>
</feature>
<keyword evidence="3" id="KW-1015">Disulfide bond</keyword>
<keyword evidence="8" id="KW-0732">Signal</keyword>
<feature type="compositionally biased region" description="Basic and acidic residues" evidence="6">
    <location>
        <begin position="454"/>
        <end position="479"/>
    </location>
</feature>
<evidence type="ECO:0000256" key="1">
    <source>
        <dbReference type="ARBA" id="ARBA00004479"/>
    </source>
</evidence>
<evidence type="ECO:0000313" key="10">
    <source>
        <dbReference type="Proteomes" id="UP001652740"/>
    </source>
</evidence>
<gene>
    <name evidence="11" type="primary">LOC113514210</name>
</gene>
<evidence type="ECO:0000256" key="6">
    <source>
        <dbReference type="SAM" id="MobiDB-lite"/>
    </source>
</evidence>
<accession>A0ABM3MCJ3</accession>
<dbReference type="InterPro" id="IPR013098">
    <property type="entry name" value="Ig_I-set"/>
</dbReference>
<sequence length="517" mass="56572">MMAVFPALFGLLMATMVTGDPSFTITPTEAVRRVGGELFVECKVAYQINSCRIKVGYQSYILSPSEQNQADDIVYHGGGLEKGECGAHIRRIKEEWNGNITCTLPPRTGNVEISRSMRLVVARPPGAIRLESTQQPAFNEGDKFMAQCIVPDGRPAAKITWFLDENPVFEGIHQPIITGETNDLQTISQNISRILVADDNAKTLICRAEHEALDQPREAKRQILVQYPPQRLEQGTITIFGLKLGAEGRLNVTIRANPAPDVEWTFGDQKIVASENSELSNVNALEPLHLGNGYYNITLILYRIKKEDVDRKYYLRVTNELGNEEFVVLISTMDEPAARKAKSSFLIIDVYGVELDTGAIVGIVIAVLVLLIAVSLIVFAKATGRWCFAGSRARDHTKSSGESTPAGDVLLEAGLPVPSRTVVVSSDTESAVGGRERSRLAGLSARVRAALPRAKDKVQATESHAAETEEKPLSEEKKGVVYAELALGDQASTEKPPPPSAEYAEIVYTDQPKETKE</sequence>
<keyword evidence="7" id="KW-1133">Transmembrane helix</keyword>
<dbReference type="Gene3D" id="2.60.40.10">
    <property type="entry name" value="Immunoglobulins"/>
    <property type="match status" value="2"/>
</dbReference>
<dbReference type="InterPro" id="IPR007110">
    <property type="entry name" value="Ig-like_dom"/>
</dbReference>
<evidence type="ECO:0000256" key="5">
    <source>
        <dbReference type="ARBA" id="ARBA00023319"/>
    </source>
</evidence>